<dbReference type="Proteomes" id="UP000248326">
    <property type="component" value="Unassembled WGS sequence"/>
</dbReference>
<name>A0A318S2C9_9DEIO</name>
<organism evidence="7 8">
    <name type="scientific">Deinococcus yavapaiensis KR-236</name>
    <dbReference type="NCBI Taxonomy" id="694435"/>
    <lineage>
        <taxon>Bacteria</taxon>
        <taxon>Thermotogati</taxon>
        <taxon>Deinococcota</taxon>
        <taxon>Deinococci</taxon>
        <taxon>Deinococcales</taxon>
        <taxon>Deinococcaceae</taxon>
        <taxon>Deinococcus</taxon>
    </lineage>
</organism>
<evidence type="ECO:0000256" key="5">
    <source>
        <dbReference type="ARBA" id="ARBA00023136"/>
    </source>
</evidence>
<feature type="transmembrane region" description="Helical" evidence="6">
    <location>
        <begin position="12"/>
        <end position="30"/>
    </location>
</feature>
<evidence type="ECO:0000256" key="4">
    <source>
        <dbReference type="ARBA" id="ARBA00022989"/>
    </source>
</evidence>
<evidence type="ECO:0000313" key="7">
    <source>
        <dbReference type="EMBL" id="PYE49896.1"/>
    </source>
</evidence>
<dbReference type="AlphaFoldDB" id="A0A318S2C9"/>
<feature type="transmembrane region" description="Helical" evidence="6">
    <location>
        <begin position="347"/>
        <end position="366"/>
    </location>
</feature>
<keyword evidence="2" id="KW-1003">Cell membrane</keyword>
<evidence type="ECO:0000256" key="6">
    <source>
        <dbReference type="SAM" id="Phobius"/>
    </source>
</evidence>
<dbReference type="EMBL" id="QJSX01000021">
    <property type="protein sequence ID" value="PYE49896.1"/>
    <property type="molecule type" value="Genomic_DNA"/>
</dbReference>
<evidence type="ECO:0000313" key="8">
    <source>
        <dbReference type="Proteomes" id="UP000248326"/>
    </source>
</evidence>
<keyword evidence="4 6" id="KW-1133">Transmembrane helix</keyword>
<sequence length="399" mass="42409">MSQGVRRAVQGGGFLFAAMMLVNVFNYGYAVVLGRLFGPVQYGAYASFTSLFLLISLLPLTFQQVGARYAATGQSIVGSAVRLGWLSGTALALVLVGGAFWLGPVLNLPALWLVALGIVAPIYVWTGVLRGEAQGRQNFQGFGVNMILEHAVKILLTPLALLALPGASGAVLATLAALPFTTLHLRRYHPARLEESPHRREAVKYALPVLSNLAAQAVIINSDVLMVKAFLPAHEAGIYAAVAILGRVVFYSSWAVGTALFPLVSSRQGDGASPRKLLWIALAVVGVISGGVTLVCALAPQFVLGLLFGAAYLEGAPLVGAYALFTTFYALSNVISNHYLALGRHGLGYLPIFGAIAQVVLIALFHDTLQEVIWSQLVAKGALLLLSVAAIFIYERRRN</sequence>
<reference evidence="7 8" key="1">
    <citation type="submission" date="2018-06" db="EMBL/GenBank/DDBJ databases">
        <title>Genomic Encyclopedia of Type Strains, Phase IV (KMG-IV): sequencing the most valuable type-strain genomes for metagenomic binning, comparative biology and taxonomic classification.</title>
        <authorList>
            <person name="Goeker M."/>
        </authorList>
    </citation>
    <scope>NUCLEOTIDE SEQUENCE [LARGE SCALE GENOMIC DNA]</scope>
    <source>
        <strain evidence="7 8">DSM 18048</strain>
    </source>
</reference>
<evidence type="ECO:0000256" key="3">
    <source>
        <dbReference type="ARBA" id="ARBA00022692"/>
    </source>
</evidence>
<feature type="transmembrane region" description="Helical" evidence="6">
    <location>
        <begin position="277"/>
        <end position="303"/>
    </location>
</feature>
<feature type="transmembrane region" description="Helical" evidence="6">
    <location>
        <begin position="109"/>
        <end position="129"/>
    </location>
</feature>
<dbReference type="RefSeq" id="WP_110888578.1">
    <property type="nucleotide sequence ID" value="NZ_QJSX01000021.1"/>
</dbReference>
<feature type="transmembrane region" description="Helical" evidence="6">
    <location>
        <begin position="315"/>
        <end position="335"/>
    </location>
</feature>
<feature type="transmembrane region" description="Helical" evidence="6">
    <location>
        <begin position="238"/>
        <end position="265"/>
    </location>
</feature>
<keyword evidence="8" id="KW-1185">Reference proteome</keyword>
<dbReference type="GO" id="GO:0005886">
    <property type="term" value="C:plasma membrane"/>
    <property type="evidence" value="ECO:0007669"/>
    <property type="project" value="UniProtKB-SubCell"/>
</dbReference>
<dbReference type="InterPro" id="IPR050833">
    <property type="entry name" value="Poly_Biosynth_Transport"/>
</dbReference>
<dbReference type="OrthoDB" id="105016at2"/>
<dbReference type="PANTHER" id="PTHR30250:SF11">
    <property type="entry name" value="O-ANTIGEN TRANSPORTER-RELATED"/>
    <property type="match status" value="1"/>
</dbReference>
<evidence type="ECO:0000256" key="1">
    <source>
        <dbReference type="ARBA" id="ARBA00004651"/>
    </source>
</evidence>
<accession>A0A318S2C9</accession>
<dbReference type="InterPro" id="IPR002797">
    <property type="entry name" value="Polysacc_synth"/>
</dbReference>
<dbReference type="Pfam" id="PF01943">
    <property type="entry name" value="Polysacc_synt"/>
    <property type="match status" value="1"/>
</dbReference>
<comment type="subcellular location">
    <subcellularLocation>
        <location evidence="1">Cell membrane</location>
        <topology evidence="1">Multi-pass membrane protein</topology>
    </subcellularLocation>
</comment>
<feature type="transmembrane region" description="Helical" evidence="6">
    <location>
        <begin position="372"/>
        <end position="394"/>
    </location>
</feature>
<gene>
    <name evidence="7" type="ORF">DES52_12128</name>
</gene>
<evidence type="ECO:0000256" key="2">
    <source>
        <dbReference type="ARBA" id="ARBA00022475"/>
    </source>
</evidence>
<proteinExistence type="predicted"/>
<comment type="caution">
    <text evidence="7">The sequence shown here is derived from an EMBL/GenBank/DDBJ whole genome shotgun (WGS) entry which is preliminary data.</text>
</comment>
<feature type="transmembrane region" description="Helical" evidence="6">
    <location>
        <begin position="83"/>
        <end position="103"/>
    </location>
</feature>
<dbReference type="PANTHER" id="PTHR30250">
    <property type="entry name" value="PST FAMILY PREDICTED COLANIC ACID TRANSPORTER"/>
    <property type="match status" value="1"/>
</dbReference>
<feature type="transmembrane region" description="Helical" evidence="6">
    <location>
        <begin position="42"/>
        <end position="62"/>
    </location>
</feature>
<keyword evidence="5 6" id="KW-0472">Membrane</keyword>
<keyword evidence="3 6" id="KW-0812">Transmembrane</keyword>
<protein>
    <submittedName>
        <fullName evidence="7">O-antigen/teichoic acid export membrane protein</fullName>
    </submittedName>
</protein>